<sequence>MKEKIRNWVEGLNASYQPTEDKSLVKIAELVLILPALGLFYIWEYFNNYKIEYYLYFEFEDSLAVLYQNLMPVIYVGVILSLLLTMLLPYIVKVKYNDGTTDTQITGSQSAVQKKGFPNFLVICVISIALTGFYVLLQAYQFTLVSIVIFLGFAALASYLYLFVHKNIGFGVAILLVFMYAEKRANIDAQFNLTNKPTLNIVLKQHADYPILTEGDKFRYLIYKSSNYYFIKNEQEKRIYVYSISTEEMTSFKTE</sequence>
<keyword evidence="1" id="KW-0472">Membrane</keyword>
<reference evidence="3" key="1">
    <citation type="submission" date="2016-10" db="EMBL/GenBank/DDBJ databases">
        <authorList>
            <person name="Varghese N."/>
            <person name="Submissions S."/>
        </authorList>
    </citation>
    <scope>NUCLEOTIDE SEQUENCE [LARGE SCALE GENOMIC DNA]</scope>
    <source>
        <strain evidence="3">SUR2</strain>
    </source>
</reference>
<dbReference type="EMBL" id="FPKW01000004">
    <property type="protein sequence ID" value="SFZ93015.1"/>
    <property type="molecule type" value="Genomic_DNA"/>
</dbReference>
<evidence type="ECO:0000313" key="2">
    <source>
        <dbReference type="EMBL" id="SFZ93015.1"/>
    </source>
</evidence>
<name>A0A1K2IKW9_9FLAO</name>
<dbReference type="RefSeq" id="WP_072408597.1">
    <property type="nucleotide sequence ID" value="NZ_FPKW01000004.1"/>
</dbReference>
<accession>A0A1K2IKW9</accession>
<keyword evidence="1" id="KW-1133">Transmembrane helix</keyword>
<proteinExistence type="predicted"/>
<gene>
    <name evidence="2" type="ORF">SAMN05216324_10488</name>
</gene>
<organism evidence="2 3">
    <name type="scientific">Chryseobacterium limigenitum</name>
    <dbReference type="NCBI Taxonomy" id="1612149"/>
    <lineage>
        <taxon>Bacteria</taxon>
        <taxon>Pseudomonadati</taxon>
        <taxon>Bacteroidota</taxon>
        <taxon>Flavobacteriia</taxon>
        <taxon>Flavobacteriales</taxon>
        <taxon>Weeksellaceae</taxon>
        <taxon>Chryseobacterium group</taxon>
        <taxon>Chryseobacterium</taxon>
    </lineage>
</organism>
<keyword evidence="3" id="KW-1185">Reference proteome</keyword>
<feature type="transmembrane region" description="Helical" evidence="1">
    <location>
        <begin position="117"/>
        <end position="136"/>
    </location>
</feature>
<dbReference type="AlphaFoldDB" id="A0A1K2IKW9"/>
<evidence type="ECO:0000256" key="1">
    <source>
        <dbReference type="SAM" id="Phobius"/>
    </source>
</evidence>
<dbReference type="OrthoDB" id="1258680at2"/>
<evidence type="ECO:0000313" key="3">
    <source>
        <dbReference type="Proteomes" id="UP000182034"/>
    </source>
</evidence>
<feature type="transmembrane region" description="Helical" evidence="1">
    <location>
        <begin position="142"/>
        <end position="164"/>
    </location>
</feature>
<feature type="transmembrane region" description="Helical" evidence="1">
    <location>
        <begin position="27"/>
        <end position="46"/>
    </location>
</feature>
<feature type="transmembrane region" description="Helical" evidence="1">
    <location>
        <begin position="66"/>
        <end position="88"/>
    </location>
</feature>
<protein>
    <submittedName>
        <fullName evidence="2">Uncharacterized protein</fullName>
    </submittedName>
</protein>
<dbReference type="Proteomes" id="UP000182034">
    <property type="component" value="Unassembled WGS sequence"/>
</dbReference>
<keyword evidence="1" id="KW-0812">Transmembrane</keyword>